<dbReference type="CDD" id="cd01392">
    <property type="entry name" value="HTH_LacI"/>
    <property type="match status" value="1"/>
</dbReference>
<proteinExistence type="predicted"/>
<dbReference type="EMBL" id="JACATZ010000003">
    <property type="protein sequence ID" value="NWJ48881.1"/>
    <property type="molecule type" value="Genomic_DNA"/>
</dbReference>
<dbReference type="InterPro" id="IPR046335">
    <property type="entry name" value="LacI/GalR-like_sensor"/>
</dbReference>
<dbReference type="InterPro" id="IPR010982">
    <property type="entry name" value="Lambda_DNA-bd_dom_sf"/>
</dbReference>
<accession>A0A8T7MA09</accession>
<evidence type="ECO:0000256" key="3">
    <source>
        <dbReference type="ARBA" id="ARBA00023163"/>
    </source>
</evidence>
<dbReference type="PANTHER" id="PTHR30146:SF109">
    <property type="entry name" value="HTH-TYPE TRANSCRIPTIONAL REGULATOR GALS"/>
    <property type="match status" value="1"/>
</dbReference>
<name>A0A8T7MA09_9CHLR</name>
<evidence type="ECO:0000256" key="2">
    <source>
        <dbReference type="ARBA" id="ARBA00023125"/>
    </source>
</evidence>
<dbReference type="Gene3D" id="1.10.260.40">
    <property type="entry name" value="lambda repressor-like DNA-binding domains"/>
    <property type="match status" value="1"/>
</dbReference>
<evidence type="ECO:0000313" key="5">
    <source>
        <dbReference type="EMBL" id="NWJ48881.1"/>
    </source>
</evidence>
<dbReference type="SUPFAM" id="SSF47413">
    <property type="entry name" value="lambda repressor-like DNA-binding domains"/>
    <property type="match status" value="1"/>
</dbReference>
<evidence type="ECO:0000313" key="7">
    <source>
        <dbReference type="Proteomes" id="UP000521676"/>
    </source>
</evidence>
<dbReference type="PROSITE" id="PS50932">
    <property type="entry name" value="HTH_LACI_2"/>
    <property type="match status" value="1"/>
</dbReference>
<dbReference type="PANTHER" id="PTHR30146">
    <property type="entry name" value="LACI-RELATED TRANSCRIPTIONAL REPRESSOR"/>
    <property type="match status" value="1"/>
</dbReference>
<dbReference type="Pfam" id="PF13377">
    <property type="entry name" value="Peripla_BP_3"/>
    <property type="match status" value="1"/>
</dbReference>
<reference evidence="6" key="2">
    <citation type="journal article" date="2024" name="Nature">
        <title>Anoxygenic phototroph of the Chloroflexota uses a type I reaction centre.</title>
        <authorList>
            <person name="Tsuji J.M."/>
            <person name="Shaw N.A."/>
            <person name="Nagashima S."/>
            <person name="Venkiteswaran J.J."/>
            <person name="Schiff S.L."/>
            <person name="Watanabe T."/>
            <person name="Fukui M."/>
            <person name="Hanada S."/>
            <person name="Tank M."/>
            <person name="Neufeld J.D."/>
        </authorList>
    </citation>
    <scope>NUCLEOTIDE SEQUENCE</scope>
    <source>
        <strain evidence="6">L227-S17</strain>
    </source>
</reference>
<sequence>MANIYDVARLAKVSTATVSKVLSNTPYVSQHTKKRVLEAIEKLHYSPSLAARGLTGSRTYVIGLVVPYDPDYLFSDPFLLEVIRGVESVANDNDYNVLISMAKSADQRSAYTKLVRTGYVDGAVTLETFEGNIASKVLEEQGIPFVSIGYSDAPNRHNSVSASDYTGAYEAISYLIKLGHSRIGIICGPSHFMSALEERMRGINDALQAHAIELDSSLLTYGDFTLDSGYKACNELLSSENRPTAIFAMNDRMAMGAMRCAREYELHIPHDLSLVGFDDIPMAVLVEPPLTTVRQPAVEMGRCATQKLLEMINADVREFESIVLPAELIIRSSAAAPHWGRANS</sequence>
<dbReference type="GO" id="GO:0000976">
    <property type="term" value="F:transcription cis-regulatory region binding"/>
    <property type="evidence" value="ECO:0007669"/>
    <property type="project" value="TreeGrafter"/>
</dbReference>
<feature type="domain" description="HTH lacI-type" evidence="4">
    <location>
        <begin position="2"/>
        <end position="56"/>
    </location>
</feature>
<dbReference type="Gene3D" id="3.40.50.2300">
    <property type="match status" value="2"/>
</dbReference>
<evidence type="ECO:0000313" key="6">
    <source>
        <dbReference type="EMBL" id="WJW68813.1"/>
    </source>
</evidence>
<gene>
    <name evidence="5" type="ORF">HXX08_23725</name>
    <name evidence="6" type="ORF">OZ401_004431</name>
</gene>
<keyword evidence="3" id="KW-0804">Transcription</keyword>
<dbReference type="Proteomes" id="UP000521676">
    <property type="component" value="Unassembled WGS sequence"/>
</dbReference>
<dbReference type="EMBL" id="CP128400">
    <property type="protein sequence ID" value="WJW68813.1"/>
    <property type="molecule type" value="Genomic_DNA"/>
</dbReference>
<dbReference type="InterPro" id="IPR028082">
    <property type="entry name" value="Peripla_BP_I"/>
</dbReference>
<keyword evidence="8" id="KW-1185">Reference proteome</keyword>
<evidence type="ECO:0000256" key="1">
    <source>
        <dbReference type="ARBA" id="ARBA00023015"/>
    </source>
</evidence>
<dbReference type="Pfam" id="PF00356">
    <property type="entry name" value="LacI"/>
    <property type="match status" value="1"/>
</dbReference>
<evidence type="ECO:0000313" key="8">
    <source>
        <dbReference type="Proteomes" id="UP001431572"/>
    </source>
</evidence>
<dbReference type="PROSITE" id="PS00356">
    <property type="entry name" value="HTH_LACI_1"/>
    <property type="match status" value="1"/>
</dbReference>
<protein>
    <submittedName>
        <fullName evidence="5">LacI family DNA-binding transcriptional regulator</fullName>
    </submittedName>
    <submittedName>
        <fullName evidence="6">LacI family transcriptional regulator</fullName>
    </submittedName>
</protein>
<dbReference type="SMART" id="SM00354">
    <property type="entry name" value="HTH_LACI"/>
    <property type="match status" value="1"/>
</dbReference>
<dbReference type="InterPro" id="IPR000843">
    <property type="entry name" value="HTH_LacI"/>
</dbReference>
<dbReference type="CDD" id="cd06267">
    <property type="entry name" value="PBP1_LacI_sugar_binding-like"/>
    <property type="match status" value="1"/>
</dbReference>
<dbReference type="RefSeq" id="WP_341470717.1">
    <property type="nucleotide sequence ID" value="NZ_CP128400.1"/>
</dbReference>
<keyword evidence="1" id="KW-0805">Transcription regulation</keyword>
<reference evidence="5 7" key="1">
    <citation type="submission" date="2020-06" db="EMBL/GenBank/DDBJ databases">
        <title>Anoxygenic phototrophic Chloroflexota member uses a Type I reaction center.</title>
        <authorList>
            <person name="Tsuji J.M."/>
            <person name="Shaw N.A."/>
            <person name="Nagashima S."/>
            <person name="Venkiteswaran J."/>
            <person name="Schiff S.L."/>
            <person name="Hanada S."/>
            <person name="Tank M."/>
            <person name="Neufeld J.D."/>
        </authorList>
    </citation>
    <scope>NUCLEOTIDE SEQUENCE [LARGE SCALE GENOMIC DNA]</scope>
    <source>
        <strain evidence="5">L227-S17</strain>
    </source>
</reference>
<dbReference type="AlphaFoldDB" id="A0A8T7MA09"/>
<dbReference type="Proteomes" id="UP001431572">
    <property type="component" value="Chromosome 2"/>
</dbReference>
<keyword evidence="2 5" id="KW-0238">DNA-binding</keyword>
<evidence type="ECO:0000259" key="4">
    <source>
        <dbReference type="PROSITE" id="PS50932"/>
    </source>
</evidence>
<organism evidence="5 7">
    <name type="scientific">Candidatus Chlorohelix allophototropha</name>
    <dbReference type="NCBI Taxonomy" id="3003348"/>
    <lineage>
        <taxon>Bacteria</taxon>
        <taxon>Bacillati</taxon>
        <taxon>Chloroflexota</taxon>
        <taxon>Chloroflexia</taxon>
        <taxon>Candidatus Chloroheliales</taxon>
        <taxon>Candidatus Chloroheliaceae</taxon>
        <taxon>Candidatus Chlorohelix</taxon>
    </lineage>
</organism>
<dbReference type="SUPFAM" id="SSF53822">
    <property type="entry name" value="Periplasmic binding protein-like I"/>
    <property type="match status" value="1"/>
</dbReference>
<dbReference type="GO" id="GO:0003700">
    <property type="term" value="F:DNA-binding transcription factor activity"/>
    <property type="evidence" value="ECO:0007669"/>
    <property type="project" value="TreeGrafter"/>
</dbReference>